<sequence>MQLSSPRQVLSQANQLVAVGQFAEAIKLLYPAVKQFPDFFQGWLLFSRCLFETGHLREAVQIAQHADKIDPAKADFQRIQRCMQQRQYKDAAGLATNILKQFTAHPKAMFTLASVALANDDPEQSISVLAPAITQLPANVTLRKLLCDSYLACGQYAEAISHATWLARLDECFDTLWWLIGMLFRYGQYEPLLERCEQAEALAGGDQAKLSQVALMRGQALRILGRREQSVSCLQASLKADPTNGDAWWALADFKDYEVTRTEQQQLERLLHSNVAARSRCPAAFALAKFSEAGNEPLASIALYHKANQLKETQHYSIDAMVRECESLKQSYTQQALAVQADTTSSQNVPVFIVGLPRSGSTLVEQMLASHAQIEGTLEQPTLAAVERAAQRYCRRRFGGGLLPNLASLTSAELGLLGQAYLDNGALFRPEGCAWFTDKQPFNFRHIGFIHKILPRAVIIDVRRNPMDCGVSLYKQYFHAGVEFSYQLDHIGQAYKAYASLMDHWHSVLSGKVLQVDYEALVAQPEAQIRRILHHIGLQFDPECLNFHRNQRAIHTASSEQVRQPVNDKGIDIWRPVEAELQPLQQSLMSKQ</sequence>
<dbReference type="Gene3D" id="1.25.40.10">
    <property type="entry name" value="Tetratricopeptide repeat domain"/>
    <property type="match status" value="1"/>
</dbReference>
<dbReference type="STRING" id="1856405.BFC17_01155"/>
<gene>
    <name evidence="2" type="ORF">BFC17_01155</name>
</gene>
<protein>
    <recommendedName>
        <fullName evidence="4">Sulfotransferase</fullName>
    </recommendedName>
</protein>
<dbReference type="GO" id="GO:0008476">
    <property type="term" value="F:protein-tyrosine sulfotransferase activity"/>
    <property type="evidence" value="ECO:0007669"/>
    <property type="project" value="InterPro"/>
</dbReference>
<dbReference type="Gene3D" id="3.40.50.300">
    <property type="entry name" value="P-loop containing nucleotide triphosphate hydrolases"/>
    <property type="match status" value="1"/>
</dbReference>
<dbReference type="AlphaFoldDB" id="A0A1E8FBN4"/>
<dbReference type="PANTHER" id="PTHR12788">
    <property type="entry name" value="PROTEIN-TYROSINE SULFOTRANSFERASE 2"/>
    <property type="match status" value="1"/>
</dbReference>
<dbReference type="Pfam" id="PF13469">
    <property type="entry name" value="Sulfotransfer_3"/>
    <property type="match status" value="1"/>
</dbReference>
<dbReference type="Pfam" id="PF12895">
    <property type="entry name" value="ANAPC3"/>
    <property type="match status" value="1"/>
</dbReference>
<dbReference type="SUPFAM" id="SSF52540">
    <property type="entry name" value="P-loop containing nucleoside triphosphate hydrolases"/>
    <property type="match status" value="1"/>
</dbReference>
<keyword evidence="3" id="KW-1185">Reference proteome</keyword>
<dbReference type="RefSeq" id="WP_070177290.1">
    <property type="nucleotide sequence ID" value="NZ_BMJR01000002.1"/>
</dbReference>
<accession>A0A1E8FBN4</accession>
<reference evidence="2 3" key="1">
    <citation type="submission" date="2016-09" db="EMBL/GenBank/DDBJ databases">
        <title>Alteromonas lipolytica, a new species isolated from sea water.</title>
        <authorList>
            <person name="Wu Y.-H."/>
            <person name="Cheng H."/>
            <person name="Xu X.-W."/>
        </authorList>
    </citation>
    <scope>NUCLEOTIDE SEQUENCE [LARGE SCALE GENOMIC DNA]</scope>
    <source>
        <strain evidence="2 3">JW12</strain>
    </source>
</reference>
<dbReference type="SUPFAM" id="SSF48452">
    <property type="entry name" value="TPR-like"/>
    <property type="match status" value="2"/>
</dbReference>
<keyword evidence="1" id="KW-0808">Transferase</keyword>
<proteinExistence type="predicted"/>
<dbReference type="SMART" id="SM00028">
    <property type="entry name" value="TPR"/>
    <property type="match status" value="3"/>
</dbReference>
<evidence type="ECO:0000256" key="1">
    <source>
        <dbReference type="ARBA" id="ARBA00022679"/>
    </source>
</evidence>
<evidence type="ECO:0008006" key="4">
    <source>
        <dbReference type="Google" id="ProtNLM"/>
    </source>
</evidence>
<dbReference type="PANTHER" id="PTHR12788:SF10">
    <property type="entry name" value="PROTEIN-TYROSINE SULFOTRANSFERASE"/>
    <property type="match status" value="1"/>
</dbReference>
<evidence type="ECO:0000313" key="3">
    <source>
        <dbReference type="Proteomes" id="UP000176037"/>
    </source>
</evidence>
<dbReference type="OrthoDB" id="9815894at2"/>
<name>A0A1E8FBN4_9ALTE</name>
<organism evidence="2 3">
    <name type="scientific">Alteromonas lipolytica</name>
    <dbReference type="NCBI Taxonomy" id="1856405"/>
    <lineage>
        <taxon>Bacteria</taxon>
        <taxon>Pseudomonadati</taxon>
        <taxon>Pseudomonadota</taxon>
        <taxon>Gammaproteobacteria</taxon>
        <taxon>Alteromonadales</taxon>
        <taxon>Alteromonadaceae</taxon>
        <taxon>Alteromonas/Salinimonas group</taxon>
        <taxon>Alteromonas</taxon>
    </lineage>
</organism>
<comment type="caution">
    <text evidence="2">The sequence shown here is derived from an EMBL/GenBank/DDBJ whole genome shotgun (WGS) entry which is preliminary data.</text>
</comment>
<dbReference type="InterPro" id="IPR011990">
    <property type="entry name" value="TPR-like_helical_dom_sf"/>
</dbReference>
<dbReference type="InterPro" id="IPR027417">
    <property type="entry name" value="P-loop_NTPase"/>
</dbReference>
<dbReference type="Proteomes" id="UP000176037">
    <property type="component" value="Unassembled WGS sequence"/>
</dbReference>
<evidence type="ECO:0000313" key="2">
    <source>
        <dbReference type="EMBL" id="OFI32913.1"/>
    </source>
</evidence>
<dbReference type="Pfam" id="PF13432">
    <property type="entry name" value="TPR_16"/>
    <property type="match status" value="1"/>
</dbReference>
<dbReference type="InterPro" id="IPR019734">
    <property type="entry name" value="TPR_rpt"/>
</dbReference>
<dbReference type="EMBL" id="MJIC01000015">
    <property type="protein sequence ID" value="OFI32913.1"/>
    <property type="molecule type" value="Genomic_DNA"/>
</dbReference>
<dbReference type="Pfam" id="PF14559">
    <property type="entry name" value="TPR_19"/>
    <property type="match status" value="1"/>
</dbReference>
<dbReference type="InterPro" id="IPR026634">
    <property type="entry name" value="TPST-like"/>
</dbReference>